<dbReference type="Pfam" id="PF08883">
    <property type="entry name" value="DOPA_dioxygen"/>
    <property type="match status" value="1"/>
</dbReference>
<dbReference type="PANTHER" id="PTHR36423:SF2">
    <property type="entry name" value="AFR070WP"/>
    <property type="match status" value="1"/>
</dbReference>
<proteinExistence type="predicted"/>
<dbReference type="InterPro" id="IPR014980">
    <property type="entry name" value="DOPA_dioxygen"/>
</dbReference>
<name>A0ABT2YUQ1_9GAMM</name>
<sequence length="127" mass="14982">MLDTLNIQNTFERYHAHVYFNEETKLIAKQLCERSEQEFGLKIGRFHEKLVGPHPMWSCQISVDAKDFDTFIPWIEENRQGLTIFIHAISGDNMRDHTELTTWLGKEVELDLDFFVRLAKERAAEKL</sequence>
<dbReference type="RefSeq" id="WP_263530994.1">
    <property type="nucleotide sequence ID" value="NZ_JAOVZB010000005.1"/>
</dbReference>
<accession>A0ABT2YUQ1</accession>
<dbReference type="Gene3D" id="3.30.70.1240">
    <property type="entry name" value="DOPA-like domains"/>
    <property type="match status" value="1"/>
</dbReference>
<evidence type="ECO:0000313" key="1">
    <source>
        <dbReference type="EMBL" id="MCV2403617.1"/>
    </source>
</evidence>
<gene>
    <name evidence="1" type="ORF">OFY17_12115</name>
</gene>
<protein>
    <submittedName>
        <fullName evidence="1">DOPA 4,5-dioxygenase family protein</fullName>
    </submittedName>
</protein>
<evidence type="ECO:0000313" key="2">
    <source>
        <dbReference type="Proteomes" id="UP001209713"/>
    </source>
</evidence>
<dbReference type="PANTHER" id="PTHR36423">
    <property type="entry name" value="AFR070WP"/>
    <property type="match status" value="1"/>
</dbReference>
<dbReference type="SUPFAM" id="SSF143410">
    <property type="entry name" value="DOPA-like"/>
    <property type="match status" value="1"/>
</dbReference>
<comment type="caution">
    <text evidence="1">The sequence shown here is derived from an EMBL/GenBank/DDBJ whole genome shotgun (WGS) entry which is preliminary data.</text>
</comment>
<dbReference type="PIRSF" id="PIRSF028139">
    <property type="entry name" value="DOPA-diox_rel_Mll2280"/>
    <property type="match status" value="1"/>
</dbReference>
<dbReference type="InterPro" id="IPR023389">
    <property type="entry name" value="DOPA-like_sf"/>
</dbReference>
<dbReference type="Proteomes" id="UP001209713">
    <property type="component" value="Unassembled WGS sequence"/>
</dbReference>
<organism evidence="1 2">
    <name type="scientific">Marinomonas sargassi</name>
    <dbReference type="NCBI Taxonomy" id="2984494"/>
    <lineage>
        <taxon>Bacteria</taxon>
        <taxon>Pseudomonadati</taxon>
        <taxon>Pseudomonadota</taxon>
        <taxon>Gammaproteobacteria</taxon>
        <taxon>Oceanospirillales</taxon>
        <taxon>Oceanospirillaceae</taxon>
        <taxon>Marinomonas</taxon>
    </lineage>
</organism>
<keyword evidence="2" id="KW-1185">Reference proteome</keyword>
<reference evidence="1 2" key="1">
    <citation type="submission" date="2022-10" db="EMBL/GenBank/DDBJ databases">
        <title>Marinomonas transparenta sp. nov. and Marinomonas sargassi sp. nov., isolated from marine alga (Sargassum natans (L.) Gaillon).</title>
        <authorList>
            <person name="Wang Y."/>
        </authorList>
    </citation>
    <scope>NUCLEOTIDE SEQUENCE [LARGE SCALE GENOMIC DNA]</scope>
    <source>
        <strain evidence="1 2">C2222</strain>
    </source>
</reference>
<dbReference type="EMBL" id="JAOVZB010000005">
    <property type="protein sequence ID" value="MCV2403617.1"/>
    <property type="molecule type" value="Genomic_DNA"/>
</dbReference>